<evidence type="ECO:0000256" key="4">
    <source>
        <dbReference type="ARBA" id="ARBA00023136"/>
    </source>
</evidence>
<feature type="domain" description="Anoctamin transmembrane" evidence="6">
    <location>
        <begin position="280"/>
        <end position="700"/>
    </location>
</feature>
<dbReference type="PANTHER" id="PTHR12308:SF73">
    <property type="entry name" value="ANOCTAMIN"/>
    <property type="match status" value="1"/>
</dbReference>
<evidence type="ECO:0000256" key="2">
    <source>
        <dbReference type="ARBA" id="ARBA00022692"/>
    </source>
</evidence>
<keyword evidence="2 5" id="KW-0812">Transmembrane</keyword>
<dbReference type="InterPro" id="IPR007632">
    <property type="entry name" value="Anoctamin"/>
</dbReference>
<evidence type="ECO:0000256" key="3">
    <source>
        <dbReference type="ARBA" id="ARBA00022989"/>
    </source>
</evidence>
<organism evidence="7 8">
    <name type="scientific">Stentor coeruleus</name>
    <dbReference type="NCBI Taxonomy" id="5963"/>
    <lineage>
        <taxon>Eukaryota</taxon>
        <taxon>Sar</taxon>
        <taxon>Alveolata</taxon>
        <taxon>Ciliophora</taxon>
        <taxon>Postciliodesmatophora</taxon>
        <taxon>Heterotrichea</taxon>
        <taxon>Heterotrichida</taxon>
        <taxon>Stentoridae</taxon>
        <taxon>Stentor</taxon>
    </lineage>
</organism>
<keyword evidence="8" id="KW-1185">Reference proteome</keyword>
<feature type="transmembrane region" description="Helical" evidence="5">
    <location>
        <begin position="405"/>
        <end position="428"/>
    </location>
</feature>
<feature type="transmembrane region" description="Helical" evidence="5">
    <location>
        <begin position="331"/>
        <end position="352"/>
    </location>
</feature>
<feature type="transmembrane region" description="Helical" evidence="5">
    <location>
        <begin position="520"/>
        <end position="540"/>
    </location>
</feature>
<evidence type="ECO:0000313" key="8">
    <source>
        <dbReference type="Proteomes" id="UP000187209"/>
    </source>
</evidence>
<gene>
    <name evidence="7" type="ORF">SteCoe_32644</name>
</gene>
<reference evidence="7 8" key="1">
    <citation type="submission" date="2016-11" db="EMBL/GenBank/DDBJ databases">
        <title>The macronuclear genome of Stentor coeruleus: a giant cell with tiny introns.</title>
        <authorList>
            <person name="Slabodnick M."/>
            <person name="Ruby J.G."/>
            <person name="Reiff S.B."/>
            <person name="Swart E.C."/>
            <person name="Gosai S."/>
            <person name="Prabakaran S."/>
            <person name="Witkowska E."/>
            <person name="Larue G.E."/>
            <person name="Fisher S."/>
            <person name="Freeman R.M."/>
            <person name="Gunawardena J."/>
            <person name="Chu W."/>
            <person name="Stover N.A."/>
            <person name="Gregory B.D."/>
            <person name="Nowacki M."/>
            <person name="Derisi J."/>
            <person name="Roy S.W."/>
            <person name="Marshall W.F."/>
            <person name="Sood P."/>
        </authorList>
    </citation>
    <scope>NUCLEOTIDE SEQUENCE [LARGE SCALE GENOMIC DNA]</scope>
    <source>
        <strain evidence="7">WM001</strain>
    </source>
</reference>
<dbReference type="Proteomes" id="UP000187209">
    <property type="component" value="Unassembled WGS sequence"/>
</dbReference>
<feature type="transmembrane region" description="Helical" evidence="5">
    <location>
        <begin position="298"/>
        <end position="319"/>
    </location>
</feature>
<proteinExistence type="predicted"/>
<dbReference type="InterPro" id="IPR049452">
    <property type="entry name" value="Anoctamin_TM"/>
</dbReference>
<keyword evidence="3 5" id="KW-1133">Transmembrane helix</keyword>
<dbReference type="GO" id="GO:0016020">
    <property type="term" value="C:membrane"/>
    <property type="evidence" value="ECO:0007669"/>
    <property type="project" value="UniProtKB-SubCell"/>
</dbReference>
<feature type="transmembrane region" description="Helical" evidence="5">
    <location>
        <begin position="582"/>
        <end position="608"/>
    </location>
</feature>
<evidence type="ECO:0000259" key="6">
    <source>
        <dbReference type="Pfam" id="PF04547"/>
    </source>
</evidence>
<feature type="transmembrane region" description="Helical" evidence="5">
    <location>
        <begin position="479"/>
        <end position="500"/>
    </location>
</feature>
<evidence type="ECO:0000313" key="7">
    <source>
        <dbReference type="EMBL" id="OMJ69598.1"/>
    </source>
</evidence>
<accession>A0A1R2AYK5</accession>
<dbReference type="GO" id="GO:0005254">
    <property type="term" value="F:chloride channel activity"/>
    <property type="evidence" value="ECO:0007669"/>
    <property type="project" value="TreeGrafter"/>
</dbReference>
<dbReference type="OrthoDB" id="296386at2759"/>
<name>A0A1R2AYK5_9CILI</name>
<evidence type="ECO:0000256" key="1">
    <source>
        <dbReference type="ARBA" id="ARBA00004141"/>
    </source>
</evidence>
<comment type="caution">
    <text evidence="7">The sequence shown here is derived from an EMBL/GenBank/DDBJ whole genome shotgun (WGS) entry which is preliminary data.</text>
</comment>
<protein>
    <recommendedName>
        <fullName evidence="6">Anoctamin transmembrane domain-containing protein</fullName>
    </recommendedName>
</protein>
<keyword evidence="4 5" id="KW-0472">Membrane</keyword>
<sequence>MEEKLLGTSENKSTYSEKMRKSSSEGYVLVFINPQYTGKELSKLLNEEIPPEKIRHTFTKLFHNTVRNTELVIKATDTLPTAEELKANPESKFLFKDLATKAIGTVLEILQNSLGLEIRAHVSADKDQIFIKVKATEDGLKVQADIIDYKLQFTSDAAGIGYRTGLEDFKEVLPYAPFEKNSGKTPAPGYHRTVSNSENLYQKFNSQGAPDENGETLFRPVDKIRLTRSMILSAVNLTRLTKKKILCSEFALPNEYDLFQLQQSWANFKLFYRFQPLHLVRNYFGEEITLYFSWLEFYLKWLFTPAIIGTILATVYYIFRETNFEKTYSGICLIVFSFLISLSSSFIDQLWIRTENTLAWKWGVTDYERSEEQRASYRGKSVKDEISGKIKKFSRKTNFELFARILGYVVMILFMATVVSITYAITVFRNTSNFVWREEAAGAINVVGIKTLNLIYPYVAKKITDMENIPLQTDYNNSLVLKLFWFQFVNSYFSLFYLAFLSSSSECEEGCMGKLQERMASMSVTSLIFNLMELGIPLLINKYRIYKEQKRADENNKRLKRIEKEATKMPYDSPYKDYMEIIIGYGYTVMFGVAFPYTPFMAVIAVLLEIRVDAWKLCNITRRPFPAQDNSLHIWINIIQITSYFGAAFNVGIVIFTANLFSFDDLNSKWLCFLIIEHALFALKYIITTLIPDVPKKVANGVEWSERIVDEKLYEKYTDIDVEFLSKNLKFKRESIKSIITIEDLLGTK</sequence>
<dbReference type="EMBL" id="MPUH01001179">
    <property type="protein sequence ID" value="OMJ69598.1"/>
    <property type="molecule type" value="Genomic_DNA"/>
</dbReference>
<dbReference type="AlphaFoldDB" id="A0A1R2AYK5"/>
<dbReference type="Pfam" id="PF04547">
    <property type="entry name" value="Anoctamin"/>
    <property type="match status" value="1"/>
</dbReference>
<feature type="transmembrane region" description="Helical" evidence="5">
    <location>
        <begin position="668"/>
        <end position="687"/>
    </location>
</feature>
<feature type="transmembrane region" description="Helical" evidence="5">
    <location>
        <begin position="632"/>
        <end position="656"/>
    </location>
</feature>
<evidence type="ECO:0000256" key="5">
    <source>
        <dbReference type="SAM" id="Phobius"/>
    </source>
</evidence>
<dbReference type="PANTHER" id="PTHR12308">
    <property type="entry name" value="ANOCTAMIN"/>
    <property type="match status" value="1"/>
</dbReference>
<comment type="subcellular location">
    <subcellularLocation>
        <location evidence="1">Membrane</location>
        <topology evidence="1">Multi-pass membrane protein</topology>
    </subcellularLocation>
</comment>